<evidence type="ECO:0000259" key="3">
    <source>
        <dbReference type="Pfam" id="PF14364"/>
    </source>
</evidence>
<feature type="transmembrane region" description="Helical" evidence="2">
    <location>
        <begin position="331"/>
        <end position="355"/>
    </location>
</feature>
<dbReference type="Pfam" id="PF14364">
    <property type="entry name" value="DUF4408"/>
    <property type="match status" value="1"/>
</dbReference>
<dbReference type="AlphaFoldDB" id="A0AAQ3KDF5"/>
<protein>
    <recommendedName>
        <fullName evidence="3">DUF4408 domain-containing protein</fullName>
    </recommendedName>
</protein>
<keyword evidence="2" id="KW-0472">Membrane</keyword>
<keyword evidence="2" id="KW-0812">Transmembrane</keyword>
<dbReference type="PANTHER" id="PTHR33098:SF109">
    <property type="entry name" value="OS07G0563400 PROTEIN"/>
    <property type="match status" value="1"/>
</dbReference>
<evidence type="ECO:0000313" key="4">
    <source>
        <dbReference type="EMBL" id="WOL05375.1"/>
    </source>
</evidence>
<feature type="domain" description="DUF4408" evidence="3">
    <location>
        <begin position="52"/>
        <end position="82"/>
    </location>
</feature>
<feature type="compositionally biased region" description="Pro residues" evidence="1">
    <location>
        <begin position="228"/>
        <end position="239"/>
    </location>
</feature>
<reference evidence="4 5" key="1">
    <citation type="submission" date="2023-10" db="EMBL/GenBank/DDBJ databases">
        <title>Chromosome-scale genome assembly provides insights into flower coloration mechanisms of Canna indica.</title>
        <authorList>
            <person name="Li C."/>
        </authorList>
    </citation>
    <scope>NUCLEOTIDE SEQUENCE [LARGE SCALE GENOMIC DNA]</scope>
    <source>
        <tissue evidence="4">Flower</tissue>
    </source>
</reference>
<evidence type="ECO:0000256" key="2">
    <source>
        <dbReference type="SAM" id="Phobius"/>
    </source>
</evidence>
<evidence type="ECO:0000313" key="5">
    <source>
        <dbReference type="Proteomes" id="UP001327560"/>
    </source>
</evidence>
<feature type="compositionally biased region" description="Polar residues" evidence="1">
    <location>
        <begin position="151"/>
        <end position="163"/>
    </location>
</feature>
<dbReference type="InterPro" id="IPR025520">
    <property type="entry name" value="DUF4408"/>
</dbReference>
<dbReference type="Proteomes" id="UP001327560">
    <property type="component" value="Chromosome 4"/>
</dbReference>
<gene>
    <name evidence="4" type="ORF">Cni_G14103</name>
</gene>
<organism evidence="4 5">
    <name type="scientific">Canna indica</name>
    <name type="common">Indian-shot</name>
    <dbReference type="NCBI Taxonomy" id="4628"/>
    <lineage>
        <taxon>Eukaryota</taxon>
        <taxon>Viridiplantae</taxon>
        <taxon>Streptophyta</taxon>
        <taxon>Embryophyta</taxon>
        <taxon>Tracheophyta</taxon>
        <taxon>Spermatophyta</taxon>
        <taxon>Magnoliopsida</taxon>
        <taxon>Liliopsida</taxon>
        <taxon>Zingiberales</taxon>
        <taxon>Cannaceae</taxon>
        <taxon>Canna</taxon>
    </lineage>
</organism>
<name>A0AAQ3KDF5_9LILI</name>
<keyword evidence="2" id="KW-1133">Transmembrane helix</keyword>
<dbReference type="EMBL" id="CP136893">
    <property type="protein sequence ID" value="WOL05375.1"/>
    <property type="molecule type" value="Genomic_DNA"/>
</dbReference>
<dbReference type="PROSITE" id="PS51257">
    <property type="entry name" value="PROKAR_LIPOPROTEIN"/>
    <property type="match status" value="1"/>
</dbReference>
<feature type="compositionally biased region" description="Pro residues" evidence="1">
    <location>
        <begin position="196"/>
        <end position="205"/>
    </location>
</feature>
<feature type="region of interest" description="Disordered" evidence="1">
    <location>
        <begin position="223"/>
        <end position="248"/>
    </location>
</feature>
<feature type="region of interest" description="Disordered" evidence="1">
    <location>
        <begin position="131"/>
        <end position="210"/>
    </location>
</feature>
<proteinExistence type="predicted"/>
<feature type="transmembrane region" description="Helical" evidence="2">
    <location>
        <begin position="61"/>
        <end position="79"/>
    </location>
</feature>
<sequence>MANQKWNSRTSGFQTAIWVAKIAFWFFGIVSCGAVARAAVPAAAEALASALPGSWASLRSWIAPPYLFVAVHFIVVVIWKLSNPKHHHHEEWAAEERIVELGNPVKFKAFEPPPAAGFLQKPSPKIWRNEVSKSTTTGAVPTAVDLRESSPNEPRLTTDSVEGSTALPAPAVRESVEPESKSGIAVTKEAEDEASAPPPPPPPPLEETESAPMDATWKGFIKKSSPLQAPPPPPPPPAETAPRSTSHDDELNRRFEEFIKRNHEQIRHPEASWGYVTPDLLGLKKLRGLRFSESCGRSCSARGLLVVCEATTAVKGYFRRFTSFLRSICVFWWYCSFPFPLLLSGFFLYVVSILVKLPRRLGFWGFLLADHMGKPSSKDGFPPLHRVGKGKLLASSSDCEDLVNTVGVLSGSKVPPHSAMVEIAPVMASVGHLGSKSDSNKVVLITLNPTGNNLPPSNRVTSSAAPFITKSYVTTSLNDASRPTSLANLFKPTVSGYNVFSSFEMLSKVKNLVADFIEFDEVEHNKIHKLLFASLISRFLHKPPAHFHLHNRAFSLWSSFNLANVIDLENDFFLFRFDFENNTVKVLSEGLVGMCGD</sequence>
<feature type="transmembrane region" description="Helical" evidence="2">
    <location>
        <begin position="16"/>
        <end position="40"/>
    </location>
</feature>
<accession>A0AAQ3KDF5</accession>
<keyword evidence="5" id="KW-1185">Reference proteome</keyword>
<dbReference type="PANTHER" id="PTHR33098">
    <property type="entry name" value="COTTON FIBER (DUF761)"/>
    <property type="match status" value="1"/>
</dbReference>
<evidence type="ECO:0000256" key="1">
    <source>
        <dbReference type="SAM" id="MobiDB-lite"/>
    </source>
</evidence>